<keyword evidence="3 4" id="KW-0408">Iron</keyword>
<proteinExistence type="predicted"/>
<name>A0A3M9N1L1_9BACT</name>
<dbReference type="InterPro" id="IPR011041">
    <property type="entry name" value="Quinoprot_gluc/sorb_DH_b-prop"/>
</dbReference>
<dbReference type="InterPro" id="IPR036909">
    <property type="entry name" value="Cyt_c-like_dom_sf"/>
</dbReference>
<dbReference type="GO" id="GO:0009055">
    <property type="term" value="F:electron transfer activity"/>
    <property type="evidence" value="ECO:0007669"/>
    <property type="project" value="InterPro"/>
</dbReference>
<dbReference type="InterPro" id="IPR009056">
    <property type="entry name" value="Cyt_c-like_dom"/>
</dbReference>
<evidence type="ECO:0000313" key="6">
    <source>
        <dbReference type="EMBL" id="RNI31672.1"/>
    </source>
</evidence>
<dbReference type="PANTHER" id="PTHR19328:SF75">
    <property type="entry name" value="ALDOSE SUGAR DEHYDROGENASE YLII"/>
    <property type="match status" value="1"/>
</dbReference>
<dbReference type="GO" id="GO:0046872">
    <property type="term" value="F:metal ion binding"/>
    <property type="evidence" value="ECO:0007669"/>
    <property type="project" value="UniProtKB-KW"/>
</dbReference>
<dbReference type="Gene3D" id="1.10.760.10">
    <property type="entry name" value="Cytochrome c-like domain"/>
    <property type="match status" value="1"/>
</dbReference>
<keyword evidence="2 4" id="KW-0479">Metal-binding</keyword>
<dbReference type="PANTHER" id="PTHR19328">
    <property type="entry name" value="HEDGEHOG-INTERACTING PROTEIN"/>
    <property type="match status" value="1"/>
</dbReference>
<accession>A0A3M9N1L1</accession>
<feature type="domain" description="Cytochrome c" evidence="5">
    <location>
        <begin position="2"/>
        <end position="88"/>
    </location>
</feature>
<gene>
    <name evidence="6" type="ORF">EFB08_00245</name>
</gene>
<dbReference type="Pfam" id="PF13442">
    <property type="entry name" value="Cytochrome_CBB3"/>
    <property type="match status" value="1"/>
</dbReference>
<dbReference type="Proteomes" id="UP000272117">
    <property type="component" value="Unassembled WGS sequence"/>
</dbReference>
<dbReference type="AlphaFoldDB" id="A0A3M9N1L1"/>
<evidence type="ECO:0000256" key="2">
    <source>
        <dbReference type="ARBA" id="ARBA00022723"/>
    </source>
</evidence>
<keyword evidence="1 4" id="KW-0349">Heme</keyword>
<dbReference type="OrthoDB" id="9770043at2"/>
<sequence>MGLAASGEQALSGDDLSKARSNYTNYCGGCHGRSLETFVNRKWQHGDSQEALFKGIKHGYPDQGMPAYATTFTDQEITQLASFIREGIVAQKGKSESKGNAQVYRSEKLNFELEKVVTGLDVPWAMAFLPNGDMLITERGGTLYRFTKGQELQKITGSPEVLDQGQGGLLDVILHPNFAQNNTIFLSYSAFKKEGGQTLSTTAIMRAQLEGNALTNQKQIFEAQPYARTRHHYGSRMEFGRDGYLYFSMGDRGGTRENPQNLNVHAGKIHRIKEDGTIPADNPFVNRAGAMKSIFTYGNRNPQGMALNPTTGELWTHEHGPKGGDEVNIMKKGANYGWADVTHGIDYNGSKISDLKQKPGITDPIKIWVPSIAPSGMAFVTGDRYKAWQGDLLVGSLSYKFLSRLELDGNKVVKEERLLQDIGRVRDVRLSPDGYVYLAVENPGVIYRLVPTSE</sequence>
<dbReference type="InterPro" id="IPR012938">
    <property type="entry name" value="Glc/Sorbosone_DH"/>
</dbReference>
<organism evidence="6 7">
    <name type="scientific">Rufibacter latericius</name>
    <dbReference type="NCBI Taxonomy" id="2487040"/>
    <lineage>
        <taxon>Bacteria</taxon>
        <taxon>Pseudomonadati</taxon>
        <taxon>Bacteroidota</taxon>
        <taxon>Cytophagia</taxon>
        <taxon>Cytophagales</taxon>
        <taxon>Hymenobacteraceae</taxon>
        <taxon>Rufibacter</taxon>
    </lineage>
</organism>
<evidence type="ECO:0000256" key="3">
    <source>
        <dbReference type="ARBA" id="ARBA00023004"/>
    </source>
</evidence>
<dbReference type="Pfam" id="PF07995">
    <property type="entry name" value="GSDH"/>
    <property type="match status" value="1"/>
</dbReference>
<keyword evidence="7" id="KW-1185">Reference proteome</keyword>
<evidence type="ECO:0000313" key="7">
    <source>
        <dbReference type="Proteomes" id="UP000272117"/>
    </source>
</evidence>
<protein>
    <submittedName>
        <fullName evidence="6">PQQ-dependent sugar dehydrogenase</fullName>
    </submittedName>
</protein>
<dbReference type="EMBL" id="RJJD01000001">
    <property type="protein sequence ID" value="RNI31672.1"/>
    <property type="molecule type" value="Genomic_DNA"/>
</dbReference>
<evidence type="ECO:0000259" key="5">
    <source>
        <dbReference type="PROSITE" id="PS51007"/>
    </source>
</evidence>
<dbReference type="SUPFAM" id="SSF46626">
    <property type="entry name" value="Cytochrome c"/>
    <property type="match status" value="1"/>
</dbReference>
<dbReference type="SUPFAM" id="SSF50952">
    <property type="entry name" value="Soluble quinoprotein glucose dehydrogenase"/>
    <property type="match status" value="1"/>
</dbReference>
<dbReference type="Gene3D" id="2.120.10.30">
    <property type="entry name" value="TolB, C-terminal domain"/>
    <property type="match status" value="1"/>
</dbReference>
<dbReference type="GO" id="GO:0020037">
    <property type="term" value="F:heme binding"/>
    <property type="evidence" value="ECO:0007669"/>
    <property type="project" value="InterPro"/>
</dbReference>
<evidence type="ECO:0000256" key="4">
    <source>
        <dbReference type="PROSITE-ProRule" id="PRU00433"/>
    </source>
</evidence>
<comment type="caution">
    <text evidence="6">The sequence shown here is derived from an EMBL/GenBank/DDBJ whole genome shotgun (WGS) entry which is preliminary data.</text>
</comment>
<dbReference type="PROSITE" id="PS51007">
    <property type="entry name" value="CYTC"/>
    <property type="match status" value="1"/>
</dbReference>
<evidence type="ECO:0000256" key="1">
    <source>
        <dbReference type="ARBA" id="ARBA00022617"/>
    </source>
</evidence>
<dbReference type="InterPro" id="IPR011042">
    <property type="entry name" value="6-blade_b-propeller_TolB-like"/>
</dbReference>
<reference evidence="6 7" key="1">
    <citation type="submission" date="2018-11" db="EMBL/GenBank/DDBJ databases">
        <title>Rufibacter latericius sp. nov., isolated from water in Baiyang Lake.</title>
        <authorList>
            <person name="Yang Y."/>
        </authorList>
    </citation>
    <scope>NUCLEOTIDE SEQUENCE [LARGE SCALE GENOMIC DNA]</scope>
    <source>
        <strain evidence="6 7">R-22-1c-1</strain>
    </source>
</reference>